<evidence type="ECO:0000256" key="2">
    <source>
        <dbReference type="PIRSR" id="PIRSR000915-1"/>
    </source>
</evidence>
<comment type="similarity">
    <text evidence="1">Belongs to the HAD-like hydrolase superfamily. NagD family.</text>
</comment>
<dbReference type="Pfam" id="PF13242">
    <property type="entry name" value="Hydrolase_like"/>
    <property type="match status" value="1"/>
</dbReference>
<dbReference type="InterPro" id="IPR023214">
    <property type="entry name" value="HAD_sf"/>
</dbReference>
<dbReference type="SUPFAM" id="SSF56784">
    <property type="entry name" value="HAD-like"/>
    <property type="match status" value="1"/>
</dbReference>
<dbReference type="PANTHER" id="PTHR19288">
    <property type="entry name" value="4-NITROPHENYLPHOSPHATASE-RELATED"/>
    <property type="match status" value="1"/>
</dbReference>
<keyword evidence="6" id="KW-1185">Reference proteome</keyword>
<evidence type="ECO:0000313" key="5">
    <source>
        <dbReference type="EMBL" id="OYD07812.1"/>
    </source>
</evidence>
<gene>
    <name evidence="5" type="ORF">CHM34_10155</name>
</gene>
<feature type="binding site" evidence="4">
    <location>
        <position position="7"/>
    </location>
    <ligand>
        <name>Mg(2+)</name>
        <dbReference type="ChEBI" id="CHEBI:18420"/>
    </ligand>
</feature>
<dbReference type="AlphaFoldDB" id="A0A235B6F2"/>
<dbReference type="InterPro" id="IPR036412">
    <property type="entry name" value="HAD-like_sf"/>
</dbReference>
<protein>
    <recommendedName>
        <fullName evidence="1">Acid sugar phosphatase</fullName>
        <ecNumber evidence="1">3.1.3.-</ecNumber>
    </recommendedName>
</protein>
<dbReference type="OrthoDB" id="9810449at2"/>
<comment type="cofactor">
    <cofactor evidence="4">
        <name>Mg(2+)</name>
        <dbReference type="ChEBI" id="CHEBI:18420"/>
    </cofactor>
    <text evidence="4">Divalent metal ions. Mg(2+) is the most effective.</text>
</comment>
<organism evidence="5 6">
    <name type="scientific">Paludifilum halophilum</name>
    <dbReference type="NCBI Taxonomy" id="1642702"/>
    <lineage>
        <taxon>Bacteria</taxon>
        <taxon>Bacillati</taxon>
        <taxon>Bacillota</taxon>
        <taxon>Bacilli</taxon>
        <taxon>Bacillales</taxon>
        <taxon>Thermoactinomycetaceae</taxon>
        <taxon>Paludifilum</taxon>
    </lineage>
</organism>
<dbReference type="GO" id="GO:0005737">
    <property type="term" value="C:cytoplasm"/>
    <property type="evidence" value="ECO:0007669"/>
    <property type="project" value="TreeGrafter"/>
</dbReference>
<dbReference type="EC" id="3.1.3.-" evidence="1"/>
<dbReference type="PIRSF" id="PIRSF000915">
    <property type="entry name" value="PGP-type_phosphatase"/>
    <property type="match status" value="1"/>
</dbReference>
<feature type="active site" description="Proton donor" evidence="2">
    <location>
        <position position="9"/>
    </location>
</feature>
<dbReference type="Pfam" id="PF13344">
    <property type="entry name" value="Hydrolase_6"/>
    <property type="match status" value="1"/>
</dbReference>
<name>A0A235B6F2_9BACL</name>
<keyword evidence="1 4" id="KW-0479">Metal-binding</keyword>
<keyword evidence="1 4" id="KW-0460">Magnesium</keyword>
<dbReference type="NCBIfam" id="TIGR01549">
    <property type="entry name" value="HAD-SF-IA-v1"/>
    <property type="match status" value="1"/>
</dbReference>
<proteinExistence type="inferred from homology"/>
<dbReference type="Proteomes" id="UP000215459">
    <property type="component" value="Unassembled WGS sequence"/>
</dbReference>
<keyword evidence="5" id="KW-0378">Hydrolase</keyword>
<dbReference type="GO" id="GO:0046872">
    <property type="term" value="F:metal ion binding"/>
    <property type="evidence" value="ECO:0007669"/>
    <property type="project" value="UniProtKB-KW"/>
</dbReference>
<comment type="function">
    <text evidence="1">Catalyzes the dephosphorylation of 2-6 carbon acid sugars in vitro.</text>
</comment>
<feature type="binding site" evidence="4">
    <location>
        <position position="208"/>
    </location>
    <ligand>
        <name>Mg(2+)</name>
        <dbReference type="ChEBI" id="CHEBI:18420"/>
    </ligand>
</feature>
<feature type="active site" description="Nucleophile" evidence="2">
    <location>
        <position position="7"/>
    </location>
</feature>
<dbReference type="EMBL" id="NOWF01000005">
    <property type="protein sequence ID" value="OYD07812.1"/>
    <property type="molecule type" value="Genomic_DNA"/>
</dbReference>
<sequence length="260" mass="28419">MRGYIFDLDGTVYLGERPIPGAAETIDTLRSRGDRVVFLSNKPIATRHSYVEKLNRMGIAAELKEVINSSLVAARYLRRVCVPGDDRVLVIGEVPIREELADHGVAITECPEEAQYVLLSWDRHFTYEKLDRAFRACLRGAIVIASNPDRTCPTEQGPLPDTGGLIGALEGVTGKPIDWVAGKPSPMMAAAAVEQLGLDYPSCLMVGDRLETDIRMGNETGMQSALVLTGITSRMEAEASEGSLRPQYILNDITELLDLS</sequence>
<dbReference type="InterPro" id="IPR006439">
    <property type="entry name" value="HAD-SF_hydro_IA"/>
</dbReference>
<accession>A0A235B6F2</accession>
<dbReference type="GO" id="GO:0016791">
    <property type="term" value="F:phosphatase activity"/>
    <property type="evidence" value="ECO:0007669"/>
    <property type="project" value="TreeGrafter"/>
</dbReference>
<comment type="caution">
    <text evidence="5">The sequence shown here is derived from an EMBL/GenBank/DDBJ whole genome shotgun (WGS) entry which is preliminary data.</text>
</comment>
<evidence type="ECO:0000256" key="1">
    <source>
        <dbReference type="PIRNR" id="PIRNR000915"/>
    </source>
</evidence>
<feature type="binding site" evidence="3">
    <location>
        <position position="183"/>
    </location>
    <ligand>
        <name>substrate</name>
    </ligand>
</feature>
<dbReference type="RefSeq" id="WP_094264482.1">
    <property type="nucleotide sequence ID" value="NZ_NOWF01000005.1"/>
</dbReference>
<reference evidence="5 6" key="1">
    <citation type="submission" date="2017-07" db="EMBL/GenBank/DDBJ databases">
        <title>The genome sequence of Paludifilum halophilum highlights mechanisms for microbial adaptation to high salt environemnts.</title>
        <authorList>
            <person name="Belbahri L."/>
        </authorList>
    </citation>
    <scope>NUCLEOTIDE SEQUENCE [LARGE SCALE GENOMIC DNA]</scope>
    <source>
        <strain evidence="5 6">DSM 102817</strain>
    </source>
</reference>
<dbReference type="NCBIfam" id="TIGR01460">
    <property type="entry name" value="HAD-SF-IIA"/>
    <property type="match status" value="1"/>
</dbReference>
<dbReference type="InterPro" id="IPR006357">
    <property type="entry name" value="HAD-SF_hydro_IIA"/>
</dbReference>
<evidence type="ECO:0000313" key="6">
    <source>
        <dbReference type="Proteomes" id="UP000215459"/>
    </source>
</evidence>
<evidence type="ECO:0000256" key="4">
    <source>
        <dbReference type="PIRSR" id="PIRSR000915-3"/>
    </source>
</evidence>
<dbReference type="PANTHER" id="PTHR19288:SF46">
    <property type="entry name" value="HALOACID DEHALOGENASE-LIKE HYDROLASE DOMAIN-CONTAINING PROTEIN 2"/>
    <property type="match status" value="1"/>
</dbReference>
<evidence type="ECO:0000256" key="3">
    <source>
        <dbReference type="PIRSR" id="PIRSR000915-2"/>
    </source>
</evidence>
<dbReference type="Gene3D" id="3.40.50.1000">
    <property type="entry name" value="HAD superfamily/HAD-like"/>
    <property type="match status" value="2"/>
</dbReference>
<feature type="binding site" evidence="4">
    <location>
        <position position="9"/>
    </location>
    <ligand>
        <name>Mg(2+)</name>
        <dbReference type="ChEBI" id="CHEBI:18420"/>
    </ligand>
</feature>